<dbReference type="EMBL" id="CP007031">
    <property type="protein sequence ID" value="AHF04079.1"/>
    <property type="molecule type" value="Genomic_DNA"/>
</dbReference>
<dbReference type="GO" id="GO:0004519">
    <property type="term" value="F:endonuclease activity"/>
    <property type="evidence" value="ECO:0007669"/>
    <property type="project" value="InterPro"/>
</dbReference>
<dbReference type="OrthoDB" id="5181253at2"/>
<feature type="domain" description="Phage terminase large subunit GpA ATPase" evidence="2">
    <location>
        <begin position="41"/>
        <end position="287"/>
    </location>
</feature>
<gene>
    <name evidence="4" type="ORF">MARPU_09570</name>
</gene>
<feature type="region of interest" description="Disordered" evidence="1">
    <location>
        <begin position="599"/>
        <end position="641"/>
    </location>
</feature>
<feature type="compositionally biased region" description="Low complexity" evidence="1">
    <location>
        <begin position="607"/>
        <end position="623"/>
    </location>
</feature>
<dbReference type="Pfam" id="PF20454">
    <property type="entry name" value="GpA_nuclease"/>
    <property type="match status" value="1"/>
</dbReference>
<evidence type="ECO:0000259" key="3">
    <source>
        <dbReference type="Pfam" id="PF20454"/>
    </source>
</evidence>
<dbReference type="GO" id="GO:0005524">
    <property type="term" value="F:ATP binding"/>
    <property type="evidence" value="ECO:0007669"/>
    <property type="project" value="InterPro"/>
</dbReference>
<keyword evidence="5" id="KW-1185">Reference proteome</keyword>
<dbReference type="KEGG" id="mpur:MARPU_09570"/>
<dbReference type="Gene3D" id="3.40.50.300">
    <property type="entry name" value="P-loop containing nucleotide triphosphate hydrolases"/>
    <property type="match status" value="1"/>
</dbReference>
<dbReference type="HOGENOM" id="CLU_023850_4_1_6"/>
<dbReference type="GO" id="GO:0016887">
    <property type="term" value="F:ATP hydrolysis activity"/>
    <property type="evidence" value="ECO:0007669"/>
    <property type="project" value="InterPro"/>
</dbReference>
<dbReference type="InterPro" id="IPR046453">
    <property type="entry name" value="GpA_ATPase"/>
</dbReference>
<dbReference type="AlphaFoldDB" id="W0E4D8"/>
<feature type="domain" description="Terminase large subunit GpA endonuclease" evidence="3">
    <location>
        <begin position="297"/>
        <end position="583"/>
    </location>
</feature>
<name>W0E4D8_MARPU</name>
<evidence type="ECO:0000259" key="2">
    <source>
        <dbReference type="Pfam" id="PF05876"/>
    </source>
</evidence>
<dbReference type="RefSeq" id="WP_005225034.1">
    <property type="nucleotide sequence ID" value="NZ_CP007031.1"/>
</dbReference>
<dbReference type="InterPro" id="IPR046454">
    <property type="entry name" value="GpA_endonuclease"/>
</dbReference>
<dbReference type="Proteomes" id="UP000005275">
    <property type="component" value="Chromosome"/>
</dbReference>
<organism evidence="4 5">
    <name type="scientific">Marichromatium purpuratum 984</name>
    <dbReference type="NCBI Taxonomy" id="765910"/>
    <lineage>
        <taxon>Bacteria</taxon>
        <taxon>Pseudomonadati</taxon>
        <taxon>Pseudomonadota</taxon>
        <taxon>Gammaproteobacteria</taxon>
        <taxon>Chromatiales</taxon>
        <taxon>Chromatiaceae</taxon>
        <taxon>Marichromatium</taxon>
    </lineage>
</organism>
<sequence>MSLDTDGAWAMRELSSLLRPRVHLSVSEWADAYRLLSPKASSEPGPWRTARTPYLREIMDALSATSDVERIVVMKSAQLGLTEAAVNWIGYIMDQVRTAKPTLIVVPTDRLLVRWRHQRLNPMIEGAECLRSKIDISKSREGSNRLDLIDYPGGLLYLTTAGSASNLKSDSLCYVICDEADEYAWDVDGRGDPLGLIESRQSNFPRRKLLIFSTPTVKGSSRIEGEWERSDQRRYHVVCPHCGERQALVWEHLHWNADVTQVWYACAHNGCVIEERDKPALLAGGEWIATHPGRRVRGYHLSALYAPLGLGYSWRELATQWVEAADSDERRQHFTNERLGLPWEDRRTNVDLRDLAARAEPYPLREAQPGVGLITAGIDTQDDRLAVQIVGWGEGGRWWVLDYIELPGDPARPEVWIALTDLLGRAIHTAHGIPIPLEGAAIDMAGHNTEHVKAYVRGCRLPRVIAITGSRYRLDRPLGPARKIDHRANGQTIKHGMRYHQVGTELAKDRLYADLRADADQPPPDRRAHFSQDLPPEYLAGLLSETWNPKRQRYEPKRGMTKRNEPLDTWVYAYAVAHHPEIRLDRLRPSDWERRVTRFFGSESKPESSPSKPASEPQPMRPVAAPPSPPRRSNFVQGWKR</sequence>
<proteinExistence type="inferred from homology"/>
<reference evidence="4 5" key="1">
    <citation type="submission" date="2013-12" db="EMBL/GenBank/DDBJ databases">
        <authorList>
            <consortium name="DOE Joint Genome Institute"/>
            <person name="Bryant D.A."/>
            <person name="Huntemann M."/>
            <person name="Han J."/>
            <person name="Chen A."/>
            <person name="Kyrpides N."/>
            <person name="Mavromatis K."/>
            <person name="Markowitz V."/>
            <person name="Palaniappan K."/>
            <person name="Ivanova N."/>
            <person name="Schaumberg A."/>
            <person name="Pati A."/>
            <person name="Liolios K."/>
            <person name="Nordberg H.P."/>
            <person name="Cantor M.N."/>
            <person name="Hua S.X."/>
            <person name="Woyke T."/>
        </authorList>
    </citation>
    <scope>NUCLEOTIDE SEQUENCE [LARGE SCALE GENOMIC DNA]</scope>
    <source>
        <strain evidence="4 5">984</strain>
    </source>
</reference>
<accession>W0E4D8</accession>
<evidence type="ECO:0000256" key="1">
    <source>
        <dbReference type="SAM" id="MobiDB-lite"/>
    </source>
</evidence>
<dbReference type="HAMAP" id="MF_04144">
    <property type="entry name" value="TERL_LAMBDA"/>
    <property type="match status" value="1"/>
</dbReference>
<evidence type="ECO:0000313" key="4">
    <source>
        <dbReference type="EMBL" id="AHF04079.1"/>
    </source>
</evidence>
<dbReference type="InterPro" id="IPR027417">
    <property type="entry name" value="P-loop_NTPase"/>
</dbReference>
<dbReference type="InterPro" id="IPR008866">
    <property type="entry name" value="Phage_lambda_GpA-like"/>
</dbReference>
<dbReference type="eggNOG" id="COG5525">
    <property type="taxonomic scope" value="Bacteria"/>
</dbReference>
<dbReference type="Pfam" id="PF05876">
    <property type="entry name" value="GpA_ATPase"/>
    <property type="match status" value="1"/>
</dbReference>
<dbReference type="STRING" id="765910.MARPU_09570"/>
<evidence type="ECO:0000313" key="5">
    <source>
        <dbReference type="Proteomes" id="UP000005275"/>
    </source>
</evidence>
<protein>
    <submittedName>
        <fullName evidence="4">Terminase</fullName>
    </submittedName>
</protein>